<protein>
    <submittedName>
        <fullName evidence="5">NADP-dependent 3-hydroxy acid dehydrogenase YdfG</fullName>
    </submittedName>
</protein>
<dbReference type="InterPro" id="IPR020904">
    <property type="entry name" value="Sc_DH/Rdtase_CS"/>
</dbReference>
<evidence type="ECO:0000313" key="4">
    <source>
        <dbReference type="EMBL" id="PKW21130.1"/>
    </source>
</evidence>
<dbReference type="SUPFAM" id="SSF51735">
    <property type="entry name" value="NAD(P)-binding Rossmann-fold domains"/>
    <property type="match status" value="1"/>
</dbReference>
<dbReference type="Gene3D" id="3.40.50.720">
    <property type="entry name" value="NAD(P)-binding Rossmann-like Domain"/>
    <property type="match status" value="1"/>
</dbReference>
<dbReference type="RefSeq" id="WP_101472352.1">
    <property type="nucleotide sequence ID" value="NZ_PJND01000008.1"/>
</dbReference>
<accession>A0A497UI57</accession>
<dbReference type="AlphaFoldDB" id="A0A497UI57"/>
<evidence type="ECO:0000256" key="2">
    <source>
        <dbReference type="ARBA" id="ARBA00023002"/>
    </source>
</evidence>
<dbReference type="InterPro" id="IPR002347">
    <property type="entry name" value="SDR_fam"/>
</dbReference>
<sequence>MKQRDIYTLALSDKVILVTGGTTGIGRATAHLLASLGARVFITGRHQEQLEETLRDGKTIYPDAMLSGIASDLSSEEGIERVFQAMESEFGTIDILVNNAALSANSAAEGNYKEWSYILNTNLLGYIACANAAISRMKTKKGGQIVNVGSMSAEIRETGSSVYVATKSGIQGFTAALRKELNPDQIKVTLIEPGAVNTDMQPGSGEERQEKVDAMEMLDACDIAEAIAFCLSRPSHCDIVSMQIRPLKQII</sequence>
<proteinExistence type="inferred from homology"/>
<dbReference type="InterPro" id="IPR036291">
    <property type="entry name" value="NAD(P)-bd_dom_sf"/>
</dbReference>
<evidence type="ECO:0000313" key="7">
    <source>
        <dbReference type="Proteomes" id="UP000275027"/>
    </source>
</evidence>
<dbReference type="PRINTS" id="PR00080">
    <property type="entry name" value="SDRFAMILY"/>
</dbReference>
<gene>
    <name evidence="4" type="ORF">B0G92_2414</name>
    <name evidence="5" type="ORF">CLV50_1636</name>
</gene>
<evidence type="ECO:0000256" key="3">
    <source>
        <dbReference type="RuleBase" id="RU000363"/>
    </source>
</evidence>
<dbReference type="GO" id="GO:0016616">
    <property type="term" value="F:oxidoreductase activity, acting on the CH-OH group of donors, NAD or NADP as acceptor"/>
    <property type="evidence" value="ECO:0007669"/>
    <property type="project" value="UniProtKB-ARBA"/>
</dbReference>
<dbReference type="Proteomes" id="UP000275027">
    <property type="component" value="Unassembled WGS sequence"/>
</dbReference>
<dbReference type="PANTHER" id="PTHR43115">
    <property type="entry name" value="DEHYDROGENASE/REDUCTASE SDR FAMILY MEMBER 11"/>
    <property type="match status" value="1"/>
</dbReference>
<reference evidence="5 7" key="2">
    <citation type="submission" date="2018-10" db="EMBL/GenBank/DDBJ databases">
        <title>Genomic Encyclopedia of Archaeal and Bacterial Type Strains, Phase II (KMG-II): from individual species to whole genera.</title>
        <authorList>
            <person name="Goeker M."/>
        </authorList>
    </citation>
    <scope>NUCLEOTIDE SEQUENCE [LARGE SCALE GENOMIC DNA]</scope>
    <source>
        <strain evidence="5 7">DSM 21886</strain>
    </source>
</reference>
<evidence type="ECO:0000313" key="6">
    <source>
        <dbReference type="Proteomes" id="UP000233767"/>
    </source>
</evidence>
<comment type="similarity">
    <text evidence="1 3">Belongs to the short-chain dehydrogenases/reductases (SDR) family.</text>
</comment>
<evidence type="ECO:0000313" key="5">
    <source>
        <dbReference type="EMBL" id="RLJ30232.1"/>
    </source>
</evidence>
<dbReference type="PANTHER" id="PTHR43115:SF4">
    <property type="entry name" value="DEHYDROGENASE_REDUCTASE SDR FAMILY MEMBER 11"/>
    <property type="match status" value="1"/>
</dbReference>
<dbReference type="Proteomes" id="UP000233767">
    <property type="component" value="Unassembled WGS sequence"/>
</dbReference>
<dbReference type="EMBL" id="PJND01000008">
    <property type="protein sequence ID" value="PKW21130.1"/>
    <property type="molecule type" value="Genomic_DNA"/>
</dbReference>
<organism evidence="5 7">
    <name type="scientific">Flavobacterium lindanitolerans</name>
    <dbReference type="NCBI Taxonomy" id="428988"/>
    <lineage>
        <taxon>Bacteria</taxon>
        <taxon>Pseudomonadati</taxon>
        <taxon>Bacteroidota</taxon>
        <taxon>Flavobacteriia</taxon>
        <taxon>Flavobacteriales</taxon>
        <taxon>Flavobacteriaceae</taxon>
        <taxon>Flavobacterium</taxon>
    </lineage>
</organism>
<dbReference type="CDD" id="cd05233">
    <property type="entry name" value="SDR_c"/>
    <property type="match status" value="1"/>
</dbReference>
<keyword evidence="6" id="KW-1185">Reference proteome</keyword>
<comment type="caution">
    <text evidence="5">The sequence shown here is derived from an EMBL/GenBank/DDBJ whole genome shotgun (WGS) entry which is preliminary data.</text>
</comment>
<dbReference type="PRINTS" id="PR00081">
    <property type="entry name" value="GDHRDH"/>
</dbReference>
<dbReference type="Pfam" id="PF00106">
    <property type="entry name" value="adh_short"/>
    <property type="match status" value="1"/>
</dbReference>
<dbReference type="PROSITE" id="PS00061">
    <property type="entry name" value="ADH_SHORT"/>
    <property type="match status" value="1"/>
</dbReference>
<name>A0A497UI57_9FLAO</name>
<dbReference type="EMBL" id="RCCB01000011">
    <property type="protein sequence ID" value="RLJ30232.1"/>
    <property type="molecule type" value="Genomic_DNA"/>
</dbReference>
<reference evidence="4 6" key="1">
    <citation type="submission" date="2017-12" db="EMBL/GenBank/DDBJ databases">
        <title>Genomic Encyclopedia of Type Strains, Phase III (KMG-III): the genomes of soil and plant-associated and newly described type strains.</title>
        <authorList>
            <person name="Whitman W."/>
        </authorList>
    </citation>
    <scope>NUCLEOTIDE SEQUENCE [LARGE SCALE GENOMIC DNA]</scope>
    <source>
        <strain evidence="4 6">IP-10</strain>
    </source>
</reference>
<evidence type="ECO:0000256" key="1">
    <source>
        <dbReference type="ARBA" id="ARBA00006484"/>
    </source>
</evidence>
<dbReference type="FunFam" id="3.40.50.720:FF:000047">
    <property type="entry name" value="NADP-dependent L-serine/L-allo-threonine dehydrogenase"/>
    <property type="match status" value="1"/>
</dbReference>
<keyword evidence="2" id="KW-0560">Oxidoreductase</keyword>